<dbReference type="PANTHER" id="PTHR14155">
    <property type="entry name" value="RING FINGER DOMAIN-CONTAINING"/>
    <property type="match status" value="1"/>
</dbReference>
<feature type="transmembrane region" description="Helical" evidence="16">
    <location>
        <begin position="63"/>
        <end position="84"/>
    </location>
</feature>
<protein>
    <recommendedName>
        <fullName evidence="4">RING-type E3 ubiquitin transferase</fullName>
        <ecNumber evidence="4">2.3.2.27</ecNumber>
    </recommendedName>
</protein>
<dbReference type="AlphaFoldDB" id="A0AAV1B176"/>
<dbReference type="EMBL" id="OX451741">
    <property type="protein sequence ID" value="CAI8616309.1"/>
    <property type="molecule type" value="Genomic_DNA"/>
</dbReference>
<evidence type="ECO:0000256" key="15">
    <source>
        <dbReference type="SAM" id="MobiDB-lite"/>
    </source>
</evidence>
<accession>A0AAV1B176</accession>
<dbReference type="InterPro" id="IPR053238">
    <property type="entry name" value="RING-H2_zinc_finger"/>
</dbReference>
<keyword evidence="10" id="KW-0862">Zinc</keyword>
<keyword evidence="6 16" id="KW-0812">Transmembrane</keyword>
<dbReference type="Gene3D" id="3.30.40.10">
    <property type="entry name" value="Zinc/RING finger domain, C3HC4 (zinc finger)"/>
    <property type="match status" value="1"/>
</dbReference>
<dbReference type="Pfam" id="PF13639">
    <property type="entry name" value="zf-RING_2"/>
    <property type="match status" value="1"/>
</dbReference>
<evidence type="ECO:0000256" key="2">
    <source>
        <dbReference type="ARBA" id="ARBA00004167"/>
    </source>
</evidence>
<evidence type="ECO:0000313" key="19">
    <source>
        <dbReference type="Proteomes" id="UP001157006"/>
    </source>
</evidence>
<evidence type="ECO:0000313" key="18">
    <source>
        <dbReference type="EMBL" id="CAI8616309.1"/>
    </source>
</evidence>
<dbReference type="GO" id="GO:0008270">
    <property type="term" value="F:zinc ion binding"/>
    <property type="evidence" value="ECO:0007669"/>
    <property type="project" value="UniProtKB-KW"/>
</dbReference>
<evidence type="ECO:0000256" key="1">
    <source>
        <dbReference type="ARBA" id="ARBA00000900"/>
    </source>
</evidence>
<evidence type="ECO:0000256" key="14">
    <source>
        <dbReference type="PROSITE-ProRule" id="PRU00175"/>
    </source>
</evidence>
<dbReference type="InterPro" id="IPR013083">
    <property type="entry name" value="Znf_RING/FYVE/PHD"/>
</dbReference>
<dbReference type="InterPro" id="IPR001841">
    <property type="entry name" value="Znf_RING"/>
</dbReference>
<keyword evidence="11 16" id="KW-1133">Transmembrane helix</keyword>
<feature type="domain" description="RING-type" evidence="17">
    <location>
        <begin position="123"/>
        <end position="165"/>
    </location>
</feature>
<organism evidence="18 19">
    <name type="scientific">Vicia faba</name>
    <name type="common">Broad bean</name>
    <name type="synonym">Faba vulgaris</name>
    <dbReference type="NCBI Taxonomy" id="3906"/>
    <lineage>
        <taxon>Eukaryota</taxon>
        <taxon>Viridiplantae</taxon>
        <taxon>Streptophyta</taxon>
        <taxon>Embryophyta</taxon>
        <taxon>Tracheophyta</taxon>
        <taxon>Spermatophyta</taxon>
        <taxon>Magnoliopsida</taxon>
        <taxon>eudicotyledons</taxon>
        <taxon>Gunneridae</taxon>
        <taxon>Pentapetalae</taxon>
        <taxon>rosids</taxon>
        <taxon>fabids</taxon>
        <taxon>Fabales</taxon>
        <taxon>Fabaceae</taxon>
        <taxon>Papilionoideae</taxon>
        <taxon>50 kb inversion clade</taxon>
        <taxon>NPAAA clade</taxon>
        <taxon>Hologalegina</taxon>
        <taxon>IRL clade</taxon>
        <taxon>Fabeae</taxon>
        <taxon>Vicia</taxon>
    </lineage>
</organism>
<comment type="subcellular location">
    <subcellularLocation>
        <location evidence="2">Membrane</location>
        <topology evidence="2">Single-pass membrane protein</topology>
    </subcellularLocation>
</comment>
<comment type="similarity">
    <text evidence="13">Belongs to the RING-type zinc finger family. ATL subfamily.</text>
</comment>
<evidence type="ECO:0000256" key="11">
    <source>
        <dbReference type="ARBA" id="ARBA00022989"/>
    </source>
</evidence>
<evidence type="ECO:0000256" key="5">
    <source>
        <dbReference type="ARBA" id="ARBA00022679"/>
    </source>
</evidence>
<gene>
    <name evidence="18" type="ORF">VFH_VI022960</name>
</gene>
<dbReference type="GO" id="GO:0061630">
    <property type="term" value="F:ubiquitin protein ligase activity"/>
    <property type="evidence" value="ECO:0007669"/>
    <property type="project" value="UniProtKB-EC"/>
</dbReference>
<keyword evidence="9" id="KW-0833">Ubl conjugation pathway</keyword>
<keyword evidence="12 16" id="KW-0472">Membrane</keyword>
<evidence type="ECO:0000256" key="16">
    <source>
        <dbReference type="SAM" id="Phobius"/>
    </source>
</evidence>
<evidence type="ECO:0000256" key="13">
    <source>
        <dbReference type="ARBA" id="ARBA00024209"/>
    </source>
</evidence>
<keyword evidence="19" id="KW-1185">Reference proteome</keyword>
<comment type="catalytic activity">
    <reaction evidence="1">
        <text>S-ubiquitinyl-[E2 ubiquitin-conjugating enzyme]-L-cysteine + [acceptor protein]-L-lysine = [E2 ubiquitin-conjugating enzyme]-L-cysteine + N(6)-ubiquitinyl-[acceptor protein]-L-lysine.</text>
        <dbReference type="EC" id="2.3.2.27"/>
    </reaction>
</comment>
<evidence type="ECO:0000256" key="7">
    <source>
        <dbReference type="ARBA" id="ARBA00022723"/>
    </source>
</evidence>
<evidence type="ECO:0000256" key="8">
    <source>
        <dbReference type="ARBA" id="ARBA00022771"/>
    </source>
</evidence>
<proteinExistence type="inferred from homology"/>
<dbReference type="CDD" id="cd16461">
    <property type="entry name" value="RING-H2_EL5-like"/>
    <property type="match status" value="1"/>
</dbReference>
<reference evidence="18 19" key="1">
    <citation type="submission" date="2023-01" db="EMBL/GenBank/DDBJ databases">
        <authorList>
            <person name="Kreplak J."/>
        </authorList>
    </citation>
    <scope>NUCLEOTIDE SEQUENCE [LARGE SCALE GENOMIC DNA]</scope>
</reference>
<dbReference type="EC" id="2.3.2.27" evidence="4"/>
<dbReference type="SMART" id="SM00184">
    <property type="entry name" value="RING"/>
    <property type="match status" value="1"/>
</dbReference>
<keyword evidence="5" id="KW-0808">Transferase</keyword>
<evidence type="ECO:0000256" key="12">
    <source>
        <dbReference type="ARBA" id="ARBA00023136"/>
    </source>
</evidence>
<evidence type="ECO:0000256" key="9">
    <source>
        <dbReference type="ARBA" id="ARBA00022786"/>
    </source>
</evidence>
<evidence type="ECO:0000256" key="3">
    <source>
        <dbReference type="ARBA" id="ARBA00004906"/>
    </source>
</evidence>
<keyword evidence="8 14" id="KW-0863">Zinc-finger</keyword>
<evidence type="ECO:0000256" key="6">
    <source>
        <dbReference type="ARBA" id="ARBA00022692"/>
    </source>
</evidence>
<feature type="compositionally biased region" description="Low complexity" evidence="15">
    <location>
        <begin position="24"/>
        <end position="43"/>
    </location>
</feature>
<evidence type="ECO:0000256" key="4">
    <source>
        <dbReference type="ARBA" id="ARBA00012483"/>
    </source>
</evidence>
<evidence type="ECO:0000256" key="10">
    <source>
        <dbReference type="ARBA" id="ARBA00022833"/>
    </source>
</evidence>
<dbReference type="PROSITE" id="PS50089">
    <property type="entry name" value="ZF_RING_2"/>
    <property type="match status" value="1"/>
</dbReference>
<name>A0AAV1B176_VICFA</name>
<dbReference type="Proteomes" id="UP001157006">
    <property type="component" value="Chromosome 6"/>
</dbReference>
<evidence type="ECO:0000259" key="17">
    <source>
        <dbReference type="PROSITE" id="PS50089"/>
    </source>
</evidence>
<sequence length="188" mass="20994">MRFYNRRLLLQYEDVPISTPPQIQPTTESKAASSPSIPTIPSRTSTSPLNLPLPIHPIFSSNVAYSFLLIFSTFFFAGFVILSIREVSSRRRRGLPAQRGLDPAAVKALPVCSYEEDTKQPDCAICLEEFQECDEVKIVPYCRHVFHPECIDTWLSSHVTCPICRCVIKVCGGSVDQNAQRSTVENGS</sequence>
<dbReference type="PANTHER" id="PTHR14155:SF592">
    <property type="entry name" value="RING-H2 FINGER PROTEIN ATL57"/>
    <property type="match status" value="1"/>
</dbReference>
<dbReference type="GO" id="GO:0016020">
    <property type="term" value="C:membrane"/>
    <property type="evidence" value="ECO:0007669"/>
    <property type="project" value="UniProtKB-SubCell"/>
</dbReference>
<keyword evidence="7" id="KW-0479">Metal-binding</keyword>
<dbReference type="SUPFAM" id="SSF57850">
    <property type="entry name" value="RING/U-box"/>
    <property type="match status" value="1"/>
</dbReference>
<comment type="pathway">
    <text evidence="3">Protein modification; protein ubiquitination.</text>
</comment>
<dbReference type="FunFam" id="3.30.40.10:FF:000187">
    <property type="entry name" value="E3 ubiquitin-protein ligase ATL6"/>
    <property type="match status" value="1"/>
</dbReference>
<feature type="region of interest" description="Disordered" evidence="15">
    <location>
        <begin position="19"/>
        <end position="43"/>
    </location>
</feature>